<dbReference type="AlphaFoldDB" id="A0A6J4NEW8"/>
<name>A0A6J4NEW8_9ACTN</name>
<reference evidence="2" key="1">
    <citation type="submission" date="2020-02" db="EMBL/GenBank/DDBJ databases">
        <authorList>
            <person name="Meier V. D."/>
        </authorList>
    </citation>
    <scope>NUCLEOTIDE SEQUENCE</scope>
    <source>
        <strain evidence="2">AVDCRST_MAG06</strain>
    </source>
</reference>
<sequence length="128" mass="13375">ERGGGLHPQRVRRGGADRGTGRGAAAGHRPGRRQRDQGRQPRRQAVRRRAGPHRAGGAALGVARGRRAAPVDRCRRRRGDPGGGSRGPRRGAGDRGPPPQPGGQDADGQRRHPAADGGALPRGGRQAL</sequence>
<feature type="non-terminal residue" evidence="2">
    <location>
        <position position="128"/>
    </location>
</feature>
<evidence type="ECO:0000256" key="1">
    <source>
        <dbReference type="SAM" id="MobiDB-lite"/>
    </source>
</evidence>
<proteinExistence type="predicted"/>
<feature type="region of interest" description="Disordered" evidence="1">
    <location>
        <begin position="1"/>
        <end position="128"/>
    </location>
</feature>
<feature type="non-terminal residue" evidence="2">
    <location>
        <position position="1"/>
    </location>
</feature>
<gene>
    <name evidence="2" type="ORF">AVDCRST_MAG06-1154</name>
</gene>
<dbReference type="EMBL" id="CADCUP010000078">
    <property type="protein sequence ID" value="CAA9384097.1"/>
    <property type="molecule type" value="Genomic_DNA"/>
</dbReference>
<organism evidence="2">
    <name type="scientific">uncultured Nocardioides sp</name>
    <dbReference type="NCBI Taxonomy" id="198441"/>
    <lineage>
        <taxon>Bacteria</taxon>
        <taxon>Bacillati</taxon>
        <taxon>Actinomycetota</taxon>
        <taxon>Actinomycetes</taxon>
        <taxon>Propionibacteriales</taxon>
        <taxon>Nocardioidaceae</taxon>
        <taxon>Nocardioides</taxon>
        <taxon>environmental samples</taxon>
    </lineage>
</organism>
<feature type="compositionally biased region" description="Basic residues" evidence="1">
    <location>
        <begin position="40"/>
        <end position="52"/>
    </location>
</feature>
<protein>
    <submittedName>
        <fullName evidence="2">Uncharacterized protein</fullName>
    </submittedName>
</protein>
<feature type="compositionally biased region" description="Low complexity" evidence="1">
    <location>
        <begin position="53"/>
        <end position="63"/>
    </location>
</feature>
<evidence type="ECO:0000313" key="2">
    <source>
        <dbReference type="EMBL" id="CAA9384097.1"/>
    </source>
</evidence>
<accession>A0A6J4NEW8</accession>